<dbReference type="SUPFAM" id="SSF141523">
    <property type="entry name" value="L,D-transpeptidase catalytic domain-like"/>
    <property type="match status" value="1"/>
</dbReference>
<dbReference type="GO" id="GO:0016740">
    <property type="term" value="F:transferase activity"/>
    <property type="evidence" value="ECO:0007669"/>
    <property type="project" value="UniProtKB-KW"/>
</dbReference>
<feature type="domain" description="L,D-TPase catalytic" evidence="8">
    <location>
        <begin position="160"/>
        <end position="278"/>
    </location>
</feature>
<comment type="caution">
    <text evidence="9">The sequence shown here is derived from an EMBL/GenBank/DDBJ whole genome shotgun (WGS) entry which is preliminary data.</text>
</comment>
<dbReference type="GO" id="GO:0005576">
    <property type="term" value="C:extracellular region"/>
    <property type="evidence" value="ECO:0007669"/>
    <property type="project" value="TreeGrafter"/>
</dbReference>
<dbReference type="Proteomes" id="UP000655287">
    <property type="component" value="Unassembled WGS sequence"/>
</dbReference>
<keyword evidence="7" id="KW-0812">Transmembrane</keyword>
<accession>A0A919R438</accession>
<proteinExistence type="predicted"/>
<dbReference type="InterPro" id="IPR005490">
    <property type="entry name" value="LD_TPept_cat_dom"/>
</dbReference>
<evidence type="ECO:0000256" key="7">
    <source>
        <dbReference type="SAM" id="Phobius"/>
    </source>
</evidence>
<keyword evidence="5 6" id="KW-0961">Cell wall biogenesis/degradation</keyword>
<protein>
    <recommendedName>
        <fullName evidence="8">L,D-TPase catalytic domain-containing protein</fullName>
    </recommendedName>
</protein>
<evidence type="ECO:0000256" key="2">
    <source>
        <dbReference type="ARBA" id="ARBA00022679"/>
    </source>
</evidence>
<feature type="active site" description="Nucleophile" evidence="6">
    <location>
        <position position="255"/>
    </location>
</feature>
<evidence type="ECO:0000259" key="8">
    <source>
        <dbReference type="PROSITE" id="PS52029"/>
    </source>
</evidence>
<gene>
    <name evidence="9" type="ORF">Sru01_43110</name>
</gene>
<name>A0A919R438_9ACTN</name>
<evidence type="ECO:0000256" key="6">
    <source>
        <dbReference type="PROSITE-ProRule" id="PRU01373"/>
    </source>
</evidence>
<dbReference type="GO" id="GO:0071972">
    <property type="term" value="F:peptidoglycan L,D-transpeptidase activity"/>
    <property type="evidence" value="ECO:0007669"/>
    <property type="project" value="TreeGrafter"/>
</dbReference>
<evidence type="ECO:0000256" key="1">
    <source>
        <dbReference type="ARBA" id="ARBA00004752"/>
    </source>
</evidence>
<dbReference type="RefSeq" id="WP_203989255.1">
    <property type="nucleotide sequence ID" value="NZ_BOOU01000058.1"/>
</dbReference>
<keyword evidence="4 6" id="KW-0573">Peptidoglycan synthesis</keyword>
<evidence type="ECO:0000256" key="5">
    <source>
        <dbReference type="ARBA" id="ARBA00023316"/>
    </source>
</evidence>
<dbReference type="GO" id="GO:0071555">
    <property type="term" value="P:cell wall organization"/>
    <property type="evidence" value="ECO:0007669"/>
    <property type="project" value="UniProtKB-UniRule"/>
</dbReference>
<organism evidence="9 10">
    <name type="scientific">Sphaerisporangium rufum</name>
    <dbReference type="NCBI Taxonomy" id="1381558"/>
    <lineage>
        <taxon>Bacteria</taxon>
        <taxon>Bacillati</taxon>
        <taxon>Actinomycetota</taxon>
        <taxon>Actinomycetes</taxon>
        <taxon>Streptosporangiales</taxon>
        <taxon>Streptosporangiaceae</taxon>
        <taxon>Sphaerisporangium</taxon>
    </lineage>
</organism>
<dbReference type="GO" id="GO:0008360">
    <property type="term" value="P:regulation of cell shape"/>
    <property type="evidence" value="ECO:0007669"/>
    <property type="project" value="UniProtKB-UniRule"/>
</dbReference>
<keyword evidence="2" id="KW-0808">Transferase</keyword>
<keyword evidence="7" id="KW-0472">Membrane</keyword>
<dbReference type="InterPro" id="IPR038063">
    <property type="entry name" value="Transpep_catalytic_dom"/>
</dbReference>
<dbReference type="CDD" id="cd16913">
    <property type="entry name" value="YkuD_like"/>
    <property type="match status" value="1"/>
</dbReference>
<dbReference type="Pfam" id="PF03734">
    <property type="entry name" value="YkuD"/>
    <property type="match status" value="1"/>
</dbReference>
<evidence type="ECO:0000313" key="10">
    <source>
        <dbReference type="Proteomes" id="UP000655287"/>
    </source>
</evidence>
<dbReference type="PANTHER" id="PTHR30582:SF2">
    <property type="entry name" value="L,D-TRANSPEPTIDASE YCIB-RELATED"/>
    <property type="match status" value="1"/>
</dbReference>
<sequence>MFQRRPATRTLVIVAAAVAAAVAGLALLLYLINRKVDRELTPRTPVARPEVPVPVGRKQLAALPRATTWTTVGKAGRDPAPLAATDGLILHPRRSTVVYASPGGPPIAVVPPTQLDQPTWLPVVERRPAWMRVLLPSRPNGSTGWIHTGDGAAKIGHTPYEVRIDLSDRRLVLRKNGRPAGSWRVGIGTRRTPTPVGRTFLLAALAPSGVDYSPVILPLGMHSEKLRTYDGGPGTIGLHGWPDGSVFGQAISHGCVRLPAAALDAVRHIPLGSMIFIQA</sequence>
<dbReference type="PROSITE" id="PS52029">
    <property type="entry name" value="LD_TPASE"/>
    <property type="match status" value="1"/>
</dbReference>
<keyword evidence="3 6" id="KW-0133">Cell shape</keyword>
<evidence type="ECO:0000256" key="4">
    <source>
        <dbReference type="ARBA" id="ARBA00022984"/>
    </source>
</evidence>
<evidence type="ECO:0000256" key="3">
    <source>
        <dbReference type="ARBA" id="ARBA00022960"/>
    </source>
</evidence>
<feature type="active site" description="Proton donor/acceptor" evidence="6">
    <location>
        <position position="239"/>
    </location>
</feature>
<reference evidence="9" key="1">
    <citation type="submission" date="2021-01" db="EMBL/GenBank/DDBJ databases">
        <title>Whole genome shotgun sequence of Sphaerisporangium rufum NBRC 109079.</title>
        <authorList>
            <person name="Komaki H."/>
            <person name="Tamura T."/>
        </authorList>
    </citation>
    <scope>NUCLEOTIDE SEQUENCE</scope>
    <source>
        <strain evidence="9">NBRC 109079</strain>
    </source>
</reference>
<dbReference type="InterPro" id="IPR050979">
    <property type="entry name" value="LD-transpeptidase"/>
</dbReference>
<evidence type="ECO:0000313" key="9">
    <source>
        <dbReference type="EMBL" id="GII79329.1"/>
    </source>
</evidence>
<dbReference type="EMBL" id="BOOU01000058">
    <property type="protein sequence ID" value="GII79329.1"/>
    <property type="molecule type" value="Genomic_DNA"/>
</dbReference>
<feature type="transmembrane region" description="Helical" evidence="7">
    <location>
        <begin position="12"/>
        <end position="32"/>
    </location>
</feature>
<comment type="pathway">
    <text evidence="1 6">Cell wall biogenesis; peptidoglycan biosynthesis.</text>
</comment>
<dbReference type="PANTHER" id="PTHR30582">
    <property type="entry name" value="L,D-TRANSPEPTIDASE"/>
    <property type="match status" value="1"/>
</dbReference>
<dbReference type="Gene3D" id="2.40.440.10">
    <property type="entry name" value="L,D-transpeptidase catalytic domain-like"/>
    <property type="match status" value="1"/>
</dbReference>
<dbReference type="AlphaFoldDB" id="A0A919R438"/>
<keyword evidence="10" id="KW-1185">Reference proteome</keyword>
<keyword evidence="7" id="KW-1133">Transmembrane helix</keyword>
<dbReference type="GO" id="GO:0018104">
    <property type="term" value="P:peptidoglycan-protein cross-linking"/>
    <property type="evidence" value="ECO:0007669"/>
    <property type="project" value="TreeGrafter"/>
</dbReference>